<dbReference type="EMBL" id="MU254194">
    <property type="protein sequence ID" value="KAG9241558.1"/>
    <property type="molecule type" value="Genomic_DNA"/>
</dbReference>
<reference evidence="1" key="1">
    <citation type="journal article" date="2021" name="IMA Fungus">
        <title>Genomic characterization of three marine fungi, including Emericellopsis atlantica sp. nov. with signatures of a generalist lifestyle and marine biomass degradation.</title>
        <authorList>
            <person name="Hagestad O.C."/>
            <person name="Hou L."/>
            <person name="Andersen J.H."/>
            <person name="Hansen E.H."/>
            <person name="Altermark B."/>
            <person name="Li C."/>
            <person name="Kuhnert E."/>
            <person name="Cox R.J."/>
            <person name="Crous P.W."/>
            <person name="Spatafora J.W."/>
            <person name="Lail K."/>
            <person name="Amirebrahimi M."/>
            <person name="Lipzen A."/>
            <person name="Pangilinan J."/>
            <person name="Andreopoulos W."/>
            <person name="Hayes R.D."/>
            <person name="Ng V."/>
            <person name="Grigoriev I.V."/>
            <person name="Jackson S.A."/>
            <person name="Sutton T.D.S."/>
            <person name="Dobson A.D.W."/>
            <person name="Rama T."/>
        </authorList>
    </citation>
    <scope>NUCLEOTIDE SEQUENCE</scope>
    <source>
        <strain evidence="1">TRa3180A</strain>
    </source>
</reference>
<keyword evidence="2" id="KW-1185">Reference proteome</keyword>
<evidence type="ECO:0000313" key="2">
    <source>
        <dbReference type="Proteomes" id="UP000887226"/>
    </source>
</evidence>
<dbReference type="AlphaFoldDB" id="A0A9P8CC26"/>
<protein>
    <submittedName>
        <fullName evidence="1">Uncharacterized protein</fullName>
    </submittedName>
</protein>
<comment type="caution">
    <text evidence="1">The sequence shown here is derived from an EMBL/GenBank/DDBJ whole genome shotgun (WGS) entry which is preliminary data.</text>
</comment>
<gene>
    <name evidence="1" type="ORF">BJ878DRAFT_221883</name>
</gene>
<name>A0A9P8CC26_9HELO</name>
<evidence type="ECO:0000313" key="1">
    <source>
        <dbReference type="EMBL" id="KAG9241558.1"/>
    </source>
</evidence>
<sequence>MKAITINLIGSVGFGTTRLFIEAGTTPNGLRTTSVTPVLTLVNDPSLEVFIPAKILLLSFVSKAANDIGTAKLEFPLHLQKSSAKERRCPSFNTLVASLVRIADQDKSPTAEGSKSLSYLTEEIMYIISGVAKLYYRRRRSLVGGKPQ</sequence>
<proteinExistence type="predicted"/>
<accession>A0A9P8CC26</accession>
<dbReference type="OrthoDB" id="1470350at2759"/>
<organism evidence="1 2">
    <name type="scientific">Calycina marina</name>
    <dbReference type="NCBI Taxonomy" id="1763456"/>
    <lineage>
        <taxon>Eukaryota</taxon>
        <taxon>Fungi</taxon>
        <taxon>Dikarya</taxon>
        <taxon>Ascomycota</taxon>
        <taxon>Pezizomycotina</taxon>
        <taxon>Leotiomycetes</taxon>
        <taxon>Helotiales</taxon>
        <taxon>Pezizellaceae</taxon>
        <taxon>Calycina</taxon>
    </lineage>
</organism>
<dbReference type="Proteomes" id="UP000887226">
    <property type="component" value="Unassembled WGS sequence"/>
</dbReference>